<evidence type="ECO:0000256" key="3">
    <source>
        <dbReference type="SAM" id="Phobius"/>
    </source>
</evidence>
<proteinExistence type="inferred from homology"/>
<sequence length="338" mass="36782">MSERMITTTPEWLKEKAVLRLSEAGLPRDQAAVVAEVLVFADLRGVHSHGVMRIPHYAERIRRGGINTSSTFPISPRGRVAFLLDAQGGMGHVAANKATEAALELVSKEGLALAGIRRTSHAGAMSYYVQKALDAGVAALVVANTDPAVVPPGGKVPFLGTNPLAFGFPGLKDHVLLDMATSEVALGKVLYAREKNTTIPPTWAVDEEGNPTTDPHRAKWLLPFGGYKGYGIILMIELLTSVLIGGAFGPHLVKMYGELEKQRNLAMWMLFIDPGLFRAADEVKALCQELVDEIHAQPSVSGEQVMVPGEPEQRTMERYLKEGIPLAEPVWRYLEEGR</sequence>
<dbReference type="Proteomes" id="UP000001296">
    <property type="component" value="Chromosome"/>
</dbReference>
<name>E0RNR9_WINT6</name>
<dbReference type="AlphaFoldDB" id="E0RNR9"/>
<evidence type="ECO:0000313" key="5">
    <source>
        <dbReference type="Proteomes" id="UP000001296"/>
    </source>
</evidence>
<organism evidence="4 5">
    <name type="scientific">Winmispira thermophila (strain ATCC 49972 / DSM 6192 / RI 19.B1)</name>
    <name type="common">Spirochaeta thermophila</name>
    <dbReference type="NCBI Taxonomy" id="665571"/>
    <lineage>
        <taxon>Bacteria</taxon>
        <taxon>Pseudomonadati</taxon>
        <taxon>Spirochaetota</taxon>
        <taxon>Spirochaetia</taxon>
        <taxon>Winmispirales</taxon>
        <taxon>Winmispiraceae</taxon>
        <taxon>Winmispira</taxon>
    </lineage>
</organism>
<dbReference type="InterPro" id="IPR043143">
    <property type="entry name" value="Mal/L-sulf/L-lact_DH-like_NADP"/>
</dbReference>
<dbReference type="InterPro" id="IPR036111">
    <property type="entry name" value="Mal/L-sulfo/L-lacto_DH-like_sf"/>
</dbReference>
<dbReference type="Gene3D" id="3.30.1370.60">
    <property type="entry name" value="Hypothetical oxidoreductase yiak, domain 2"/>
    <property type="match status" value="1"/>
</dbReference>
<comment type="similarity">
    <text evidence="1">Belongs to the LDH2/MDH2 oxidoreductase family.</text>
</comment>
<dbReference type="GO" id="GO:0016491">
    <property type="term" value="F:oxidoreductase activity"/>
    <property type="evidence" value="ECO:0007669"/>
    <property type="project" value="UniProtKB-KW"/>
</dbReference>
<gene>
    <name evidence="4" type="ordered locus">STHERM_c02180</name>
</gene>
<keyword evidence="3" id="KW-1133">Transmembrane helix</keyword>
<evidence type="ECO:0000313" key="4">
    <source>
        <dbReference type="EMBL" id="ADN01192.1"/>
    </source>
</evidence>
<accession>E0RNR9</accession>
<dbReference type="RefSeq" id="WP_013313033.1">
    <property type="nucleotide sequence ID" value="NC_014484.1"/>
</dbReference>
<dbReference type="EMBL" id="CP001698">
    <property type="protein sequence ID" value="ADN01192.1"/>
    <property type="molecule type" value="Genomic_DNA"/>
</dbReference>
<dbReference type="InterPro" id="IPR003767">
    <property type="entry name" value="Malate/L-lactate_DH-like"/>
</dbReference>
<dbReference type="Pfam" id="PF02615">
    <property type="entry name" value="Ldh_2"/>
    <property type="match status" value="1"/>
</dbReference>
<evidence type="ECO:0000256" key="1">
    <source>
        <dbReference type="ARBA" id="ARBA00006056"/>
    </source>
</evidence>
<reference key="1">
    <citation type="submission" date="2009-08" db="EMBL/GenBank/DDBJ databases">
        <title>The genome sequence of Spirochaeta thermophila DSM6192.</title>
        <authorList>
            <person name="Angelov A."/>
            <person name="Mientus M."/>
            <person name="Wittenberg S."/>
            <person name="Lehmann R."/>
            <person name="Liesegang H."/>
            <person name="Daniel R."/>
            <person name="Liebl W."/>
        </authorList>
    </citation>
    <scope>NUCLEOTIDE SEQUENCE</scope>
    <source>
        <strain>DSM 6192</strain>
    </source>
</reference>
<keyword evidence="2" id="KW-0560">Oxidoreductase</keyword>
<dbReference type="SUPFAM" id="SSF89733">
    <property type="entry name" value="L-sulfolactate dehydrogenase-like"/>
    <property type="match status" value="1"/>
</dbReference>
<keyword evidence="3" id="KW-0472">Membrane</keyword>
<dbReference type="HOGENOM" id="CLU_040452_3_1_12"/>
<dbReference type="Gene3D" id="1.10.1530.10">
    <property type="match status" value="1"/>
</dbReference>
<dbReference type="eggNOG" id="COG2055">
    <property type="taxonomic scope" value="Bacteria"/>
</dbReference>
<protein>
    <submittedName>
        <fullName evidence="4">Ureidoglycolate dehydrogenase</fullName>
    </submittedName>
</protein>
<reference evidence="4 5" key="2">
    <citation type="journal article" date="2010" name="J. Bacteriol.">
        <title>Genome sequence of the polysaccharide-degrading, thermophilic anaerobe Spirochaeta thermophila DSM 6192.</title>
        <authorList>
            <person name="Angelov A."/>
            <person name="Liebl S."/>
            <person name="Ballschmiter M."/>
            <person name="Bomeke M."/>
            <person name="Lehmann R."/>
            <person name="Liesegang H."/>
            <person name="Daniel R."/>
            <person name="Liebl W."/>
        </authorList>
    </citation>
    <scope>NUCLEOTIDE SEQUENCE [LARGE SCALE GENOMIC DNA]</scope>
    <source>
        <strain evidence="5">ATCC 49972 / DSM 6192 / RI 19.B1</strain>
    </source>
</reference>
<dbReference type="InterPro" id="IPR043144">
    <property type="entry name" value="Mal/L-sulf/L-lact_DH-like_ah"/>
</dbReference>
<feature type="transmembrane region" description="Helical" evidence="3">
    <location>
        <begin position="229"/>
        <end position="253"/>
    </location>
</feature>
<dbReference type="PANTHER" id="PTHR11091">
    <property type="entry name" value="OXIDOREDUCTASE-RELATED"/>
    <property type="match status" value="1"/>
</dbReference>
<dbReference type="PaxDb" id="665571-STHERM_c02180"/>
<evidence type="ECO:0000256" key="2">
    <source>
        <dbReference type="ARBA" id="ARBA00023002"/>
    </source>
</evidence>
<keyword evidence="3" id="KW-0812">Transmembrane</keyword>
<dbReference type="KEGG" id="sta:STHERM_c02180"/>
<dbReference type="PANTHER" id="PTHR11091:SF0">
    <property type="entry name" value="MALATE DEHYDROGENASE"/>
    <property type="match status" value="1"/>
</dbReference>